<protein>
    <submittedName>
        <fullName evidence="1">Uncharacterized protein</fullName>
    </submittedName>
</protein>
<accession>A0A3D9HWL8</accession>
<gene>
    <name evidence="1" type="ORF">DFP90_101676</name>
</gene>
<comment type="caution">
    <text evidence="1">The sequence shown here is derived from an EMBL/GenBank/DDBJ whole genome shotgun (WGS) entry which is preliminary data.</text>
</comment>
<dbReference type="AlphaFoldDB" id="A0A3D9HWL8"/>
<sequence length="45" mass="5330">MVKRLINALGRKKALTLRDYRETRTSREIEDLLKRAAFDIPTDRV</sequence>
<evidence type="ECO:0000313" key="1">
    <source>
        <dbReference type="EMBL" id="RED53877.1"/>
    </source>
</evidence>
<dbReference type="Proteomes" id="UP000256845">
    <property type="component" value="Unassembled WGS sequence"/>
</dbReference>
<organism evidence="1 2">
    <name type="scientific">Aestuariispira insulae</name>
    <dbReference type="NCBI Taxonomy" id="1461337"/>
    <lineage>
        <taxon>Bacteria</taxon>
        <taxon>Pseudomonadati</taxon>
        <taxon>Pseudomonadota</taxon>
        <taxon>Alphaproteobacteria</taxon>
        <taxon>Rhodospirillales</taxon>
        <taxon>Kiloniellaceae</taxon>
        <taxon>Aestuariispira</taxon>
    </lineage>
</organism>
<keyword evidence="2" id="KW-1185">Reference proteome</keyword>
<name>A0A3D9HWL8_9PROT</name>
<reference evidence="1 2" key="1">
    <citation type="submission" date="2018-07" db="EMBL/GenBank/DDBJ databases">
        <title>Genomic Encyclopedia of Type Strains, Phase III (KMG-III): the genomes of soil and plant-associated and newly described type strains.</title>
        <authorList>
            <person name="Whitman W."/>
        </authorList>
    </citation>
    <scope>NUCLEOTIDE SEQUENCE [LARGE SCALE GENOMIC DNA]</scope>
    <source>
        <strain evidence="1 2">CECT 8488</strain>
    </source>
</reference>
<proteinExistence type="predicted"/>
<dbReference type="EMBL" id="QRDW01000001">
    <property type="protein sequence ID" value="RED53877.1"/>
    <property type="molecule type" value="Genomic_DNA"/>
</dbReference>
<dbReference type="RefSeq" id="WP_181905164.1">
    <property type="nucleotide sequence ID" value="NZ_QRDW01000001.1"/>
</dbReference>
<evidence type="ECO:0000313" key="2">
    <source>
        <dbReference type="Proteomes" id="UP000256845"/>
    </source>
</evidence>